<sequence>MIINLSKTTRQALILLHKIKGFAMLEINTSPNKFLPKNNKRLSKVPIIILFSIAVIVLFSIFYVAVSRKQNLEKQATQTTPKEQIQTTTNPNNTNLDTYINDLMQNQKLQANNTNPLPIPNPTQPPIQEIKPQPIQTNNPPVLIQDNAMDEREMKVKKDMQLKALLSDTKLNIKTETNNKNQTINFNPPSNSNEDINAINVVNPSPSIGLEGNTNKDAQGQQFLSQKNDNGYLKYTKQKPLSPYEIKAGWNIPAILITGVNSDLPGQILAQVTQNVYDTSTGKYLLIPQGTKVVGAYSSNVIYGQSRLLVAWNKLIFPNGDTLNLDSMQGASQDGYTGFEDEVDNHYFRIFGSAFLLSSISAGIALSDNSDTNSEKETASDKAIAQAIQQMGQVASEMIRKNMNISPTLKIRPGYKFNIFVTKDIILEPLELR</sequence>
<dbReference type="Pfam" id="PF03743">
    <property type="entry name" value="TrbI"/>
    <property type="match status" value="1"/>
</dbReference>
<evidence type="ECO:0000313" key="8">
    <source>
        <dbReference type="EMBL" id="EEQ64475.1"/>
    </source>
</evidence>
<keyword evidence="4 7" id="KW-1133">Transmembrane helix</keyword>
<protein>
    <submittedName>
        <fullName evidence="8">Bacterial conjugation TrbI-like protein</fullName>
    </submittedName>
</protein>
<accession>C5F2I1</accession>
<feature type="region of interest" description="Disordered" evidence="6">
    <location>
        <begin position="73"/>
        <end position="95"/>
    </location>
</feature>
<keyword evidence="5 7" id="KW-0472">Membrane</keyword>
<name>C5F2I1_9HELI</name>
<evidence type="ECO:0000256" key="6">
    <source>
        <dbReference type="SAM" id="MobiDB-lite"/>
    </source>
</evidence>
<dbReference type="InterPro" id="IPR042217">
    <property type="entry name" value="T4SS_VirB10/TrbI"/>
</dbReference>
<evidence type="ECO:0000256" key="5">
    <source>
        <dbReference type="ARBA" id="ARBA00023136"/>
    </source>
</evidence>
<dbReference type="CDD" id="cd16429">
    <property type="entry name" value="VirB10"/>
    <property type="match status" value="1"/>
</dbReference>
<comment type="similarity">
    <text evidence="2">Belongs to the TrbI/VirB10 family.</text>
</comment>
<dbReference type="Gene3D" id="2.40.128.260">
    <property type="entry name" value="Type IV secretion system, VirB10/TraB/TrbI"/>
    <property type="match status" value="1"/>
</dbReference>
<organism evidence="8 9">
    <name type="scientific">Helicobacter pullorum MIT 98-5489</name>
    <dbReference type="NCBI Taxonomy" id="537972"/>
    <lineage>
        <taxon>Bacteria</taxon>
        <taxon>Pseudomonadati</taxon>
        <taxon>Campylobacterota</taxon>
        <taxon>Epsilonproteobacteria</taxon>
        <taxon>Campylobacterales</taxon>
        <taxon>Helicobacteraceae</taxon>
        <taxon>Helicobacter</taxon>
    </lineage>
</organism>
<dbReference type="EMBL" id="DS990448">
    <property type="protein sequence ID" value="EEQ64475.1"/>
    <property type="molecule type" value="Genomic_DNA"/>
</dbReference>
<feature type="compositionally biased region" description="Polar residues" evidence="6">
    <location>
        <begin position="73"/>
        <end position="86"/>
    </location>
</feature>
<evidence type="ECO:0000256" key="4">
    <source>
        <dbReference type="ARBA" id="ARBA00022989"/>
    </source>
</evidence>
<evidence type="ECO:0000313" key="9">
    <source>
        <dbReference type="Proteomes" id="UP000003953"/>
    </source>
</evidence>
<evidence type="ECO:0000256" key="1">
    <source>
        <dbReference type="ARBA" id="ARBA00004167"/>
    </source>
</evidence>
<evidence type="ECO:0000256" key="7">
    <source>
        <dbReference type="SAM" id="Phobius"/>
    </source>
</evidence>
<dbReference type="AlphaFoldDB" id="C5F2I1"/>
<evidence type="ECO:0000256" key="3">
    <source>
        <dbReference type="ARBA" id="ARBA00022692"/>
    </source>
</evidence>
<comment type="subcellular location">
    <subcellularLocation>
        <location evidence="1">Membrane</location>
        <topology evidence="1">Single-pass membrane protein</topology>
    </subcellularLocation>
</comment>
<evidence type="ECO:0000256" key="2">
    <source>
        <dbReference type="ARBA" id="ARBA00010265"/>
    </source>
</evidence>
<dbReference type="GO" id="GO:0016020">
    <property type="term" value="C:membrane"/>
    <property type="evidence" value="ECO:0007669"/>
    <property type="project" value="UniProtKB-SubCell"/>
</dbReference>
<dbReference type="Proteomes" id="UP000003953">
    <property type="component" value="Unassembled WGS sequence"/>
</dbReference>
<reference evidence="9" key="1">
    <citation type="journal article" date="2014" name="Genome Announc.">
        <title>Draft genome sequences of six enterohepatic helicobacter species isolated from humans and one from rhesus macaques.</title>
        <authorList>
            <person name="Shen Z."/>
            <person name="Sheh A."/>
            <person name="Young S.K."/>
            <person name="Abouelliel A."/>
            <person name="Ward D.V."/>
            <person name="Earl A.M."/>
            <person name="Fox J.G."/>
        </authorList>
    </citation>
    <scope>NUCLEOTIDE SEQUENCE [LARGE SCALE GENOMIC DNA]</scope>
    <source>
        <strain evidence="9">MIT 98-5489</strain>
    </source>
</reference>
<dbReference type="HOGENOM" id="CLU_042657_2_2_7"/>
<keyword evidence="9" id="KW-1185">Reference proteome</keyword>
<proteinExistence type="inferred from homology"/>
<dbReference type="eggNOG" id="COG2948">
    <property type="taxonomic scope" value="Bacteria"/>
</dbReference>
<feature type="transmembrane region" description="Helical" evidence="7">
    <location>
        <begin position="45"/>
        <end position="66"/>
    </location>
</feature>
<gene>
    <name evidence="8" type="ORF">HPMG_01932</name>
</gene>
<dbReference type="InterPro" id="IPR005498">
    <property type="entry name" value="T4SS_VirB10/TraB/TrbI"/>
</dbReference>
<keyword evidence="3 7" id="KW-0812">Transmembrane</keyword>